<keyword evidence="1" id="KW-0808">Transferase</keyword>
<dbReference type="InterPro" id="IPR011608">
    <property type="entry name" value="PRD"/>
</dbReference>
<keyword evidence="2" id="KW-0547">Nucleotide-binding</keyword>
<feature type="domain" description="PRD" evidence="6">
    <location>
        <begin position="425"/>
        <end position="530"/>
    </location>
</feature>
<dbReference type="Gene3D" id="3.40.50.510">
    <property type="entry name" value="Phosphotransferase system, mannose-type IIA component"/>
    <property type="match status" value="1"/>
</dbReference>
<dbReference type="GO" id="GO:0016740">
    <property type="term" value="F:transferase activity"/>
    <property type="evidence" value="ECO:0007669"/>
    <property type="project" value="UniProtKB-KW"/>
</dbReference>
<dbReference type="Gene3D" id="3.40.50.300">
    <property type="entry name" value="P-loop containing nucleotide triphosphate hydrolases"/>
    <property type="match status" value="1"/>
</dbReference>
<accession>A0A3E4TY62</accession>
<feature type="domain" description="PTS EIIA type-4" evidence="5">
    <location>
        <begin position="531"/>
        <end position="663"/>
    </location>
</feature>
<dbReference type="Gene3D" id="1.10.10.10">
    <property type="entry name" value="Winged helix-like DNA-binding domain superfamily/Winged helix DNA-binding domain"/>
    <property type="match status" value="1"/>
</dbReference>
<dbReference type="InterPro" id="IPR036390">
    <property type="entry name" value="WH_DNA-bd_sf"/>
</dbReference>
<evidence type="ECO:0000259" key="5">
    <source>
        <dbReference type="PROSITE" id="PS51096"/>
    </source>
</evidence>
<gene>
    <name evidence="7" type="ORF">DXC39_25775</name>
</gene>
<dbReference type="InterPro" id="IPR002078">
    <property type="entry name" value="Sigma_54_int"/>
</dbReference>
<dbReference type="PROSITE" id="PS50045">
    <property type="entry name" value="SIGMA54_INTERACT_4"/>
    <property type="match status" value="1"/>
</dbReference>
<dbReference type="SUPFAM" id="SSF53062">
    <property type="entry name" value="PTS system fructose IIA component-like"/>
    <property type="match status" value="1"/>
</dbReference>
<reference evidence="7 8" key="1">
    <citation type="submission" date="2018-08" db="EMBL/GenBank/DDBJ databases">
        <title>A genome reference for cultivated species of the human gut microbiota.</title>
        <authorList>
            <person name="Zou Y."/>
            <person name="Xue W."/>
            <person name="Luo G."/>
        </authorList>
    </citation>
    <scope>NUCLEOTIDE SEQUENCE [LARGE SCALE GENOMIC DNA]</scope>
    <source>
        <strain evidence="7 8">TF05-11AC</strain>
    </source>
</reference>
<dbReference type="Pfam" id="PF00158">
    <property type="entry name" value="Sigma54_activat"/>
    <property type="match status" value="1"/>
</dbReference>
<keyword evidence="3" id="KW-0067">ATP-binding</keyword>
<proteinExistence type="predicted"/>
<dbReference type="Gene3D" id="1.10.1790.10">
    <property type="entry name" value="PRD domain"/>
    <property type="match status" value="2"/>
</dbReference>
<dbReference type="SUPFAM" id="SSF46785">
    <property type="entry name" value="Winged helix' DNA-binding domain"/>
    <property type="match status" value="1"/>
</dbReference>
<dbReference type="GO" id="GO:0016020">
    <property type="term" value="C:membrane"/>
    <property type="evidence" value="ECO:0007669"/>
    <property type="project" value="InterPro"/>
</dbReference>
<evidence type="ECO:0000313" key="8">
    <source>
        <dbReference type="Proteomes" id="UP000261257"/>
    </source>
</evidence>
<feature type="domain" description="PRD" evidence="6">
    <location>
        <begin position="780"/>
        <end position="885"/>
    </location>
</feature>
<dbReference type="InterPro" id="IPR036634">
    <property type="entry name" value="PRD_sf"/>
</dbReference>
<evidence type="ECO:0000256" key="1">
    <source>
        <dbReference type="ARBA" id="ARBA00022679"/>
    </source>
</evidence>
<dbReference type="InterPro" id="IPR004701">
    <property type="entry name" value="PTS_EIIA_man-typ"/>
</dbReference>
<feature type="domain" description="Sigma-54 factor interaction" evidence="4">
    <location>
        <begin position="82"/>
        <end position="301"/>
    </location>
</feature>
<dbReference type="EMBL" id="QSSQ01000038">
    <property type="protein sequence ID" value="RGL97052.1"/>
    <property type="molecule type" value="Genomic_DNA"/>
</dbReference>
<dbReference type="Proteomes" id="UP000261257">
    <property type="component" value="Unassembled WGS sequence"/>
</dbReference>
<dbReference type="InterPro" id="IPR027417">
    <property type="entry name" value="P-loop_NTPase"/>
</dbReference>
<dbReference type="SUPFAM" id="SSF63520">
    <property type="entry name" value="PTS-regulatory domain, PRD"/>
    <property type="match status" value="2"/>
</dbReference>
<dbReference type="CDD" id="cd00009">
    <property type="entry name" value="AAA"/>
    <property type="match status" value="1"/>
</dbReference>
<evidence type="ECO:0000259" key="4">
    <source>
        <dbReference type="PROSITE" id="PS50045"/>
    </source>
</evidence>
<dbReference type="PROSITE" id="PS51372">
    <property type="entry name" value="PRD_2"/>
    <property type="match status" value="2"/>
</dbReference>
<dbReference type="PROSITE" id="PS51096">
    <property type="entry name" value="PTS_EIIA_TYPE_4"/>
    <property type="match status" value="1"/>
</dbReference>
<protein>
    <submittedName>
        <fullName evidence="7">PRD domain-containing protein</fullName>
    </submittedName>
</protein>
<dbReference type="InterPro" id="IPR036388">
    <property type="entry name" value="WH-like_DNA-bd_sf"/>
</dbReference>
<evidence type="ECO:0000313" key="7">
    <source>
        <dbReference type="EMBL" id="RGL97052.1"/>
    </source>
</evidence>
<name>A0A3E4TY62_9FIRM</name>
<dbReference type="RefSeq" id="WP_117623666.1">
    <property type="nucleotide sequence ID" value="NZ_QRQF01000039.1"/>
</dbReference>
<evidence type="ECO:0000259" key="6">
    <source>
        <dbReference type="PROSITE" id="PS51372"/>
    </source>
</evidence>
<dbReference type="Pfam" id="PF00874">
    <property type="entry name" value="PRD"/>
    <property type="match status" value="2"/>
</dbReference>
<dbReference type="AlphaFoldDB" id="A0A3E4TY62"/>
<dbReference type="SUPFAM" id="SSF52540">
    <property type="entry name" value="P-loop containing nucleoside triphosphate hydrolases"/>
    <property type="match status" value="1"/>
</dbReference>
<sequence length="885" mass="99705">MKSKKETVYDFIKQSTDSGKPLEGVSTQYLARRLEMQRSNVSSILNELVKEGAIEKTDGRPVLYRIPSVSAAGTEKSCFSELIGNAGSLKGAVQLAKAAILYPGYSLPVLITGPEGSGKREFAKLISRFAQESNVTEQNPPFITFNCSLYAEKQQKAGLELFGISSSKEEDALSCLQRANGGILFIDRLEYLDADTRIRIMDLSKNIVKHDIILICSIGEEGNHSLIEMCSISFPVRIQLTPLEMRPLQERFGLICRFFTNEAMRCGRTLSISYEIMTCLLLYQCRQNISQLKNDMKLGCATAYARDYQRKNTQLELLLSDFPFYVRSGYLELKGKREDLKKTIRDGYTYLFTPNEEIKTRYQRSTPKPTNIYEWIDKRTGELKNRGLEAVEINTLISIDIEHEFQEYSRGLGSHIINREQLALMTTPRLIELVTEFINGAVQKFDRIYSQSLFYGLCLHLDSALKHSNRSRKLNGSQILETAESHKREYAYCTNFIARLEQEFNLSLPVDEAVFLTMFLCKGGELPDTPKPVLLIIMHGSHGAASLSEVVSSLSGTQVWAYDIPLEQALNVTYEGLRSLILKINQGKGVFALYDMGSVSQLLDMLEQETGIPVQGIEIPITALALDISRKLLLNSDMEETASWAIQNYHADRKNRKKGGDVIITLCMSGEGGAILVKTYLEKTLKTSCPEIIPLAISRKKELLLEIDELRRHCRILCIISSYDPQIVGISYIPISEVLECSESDLPARLNLTPESAFPPEGSLTTNDYDVIFDHLKEQSTQIDINRLKPKLLKAISHMETASVNGMTKDIKIGLLVHIFCCIQHLTEGKELPVNIYAPEIIERNPELYQAVKESMQDIERTFGITFSDMENANVISIIKRSRKG</sequence>
<dbReference type="InterPro" id="IPR036662">
    <property type="entry name" value="PTS_EIIA_man-typ_sf"/>
</dbReference>
<comment type="caution">
    <text evidence="7">The sequence shown here is derived from an EMBL/GenBank/DDBJ whole genome shotgun (WGS) entry which is preliminary data.</text>
</comment>
<dbReference type="GO" id="GO:0009401">
    <property type="term" value="P:phosphoenolpyruvate-dependent sugar phosphotransferase system"/>
    <property type="evidence" value="ECO:0007669"/>
    <property type="project" value="InterPro"/>
</dbReference>
<dbReference type="GO" id="GO:0006355">
    <property type="term" value="P:regulation of DNA-templated transcription"/>
    <property type="evidence" value="ECO:0007669"/>
    <property type="project" value="InterPro"/>
</dbReference>
<dbReference type="Pfam" id="PF08784">
    <property type="entry name" value="RPA_C"/>
    <property type="match status" value="1"/>
</dbReference>
<dbReference type="PANTHER" id="PTHR32071">
    <property type="entry name" value="TRANSCRIPTIONAL REGULATORY PROTEIN"/>
    <property type="match status" value="1"/>
</dbReference>
<organism evidence="7 8">
    <name type="scientific">Hungatella hathewayi</name>
    <dbReference type="NCBI Taxonomy" id="154046"/>
    <lineage>
        <taxon>Bacteria</taxon>
        <taxon>Bacillati</taxon>
        <taxon>Bacillota</taxon>
        <taxon>Clostridia</taxon>
        <taxon>Lachnospirales</taxon>
        <taxon>Lachnospiraceae</taxon>
        <taxon>Hungatella</taxon>
    </lineage>
</organism>
<evidence type="ECO:0000256" key="3">
    <source>
        <dbReference type="ARBA" id="ARBA00022840"/>
    </source>
</evidence>
<dbReference type="GO" id="GO:0005524">
    <property type="term" value="F:ATP binding"/>
    <property type="evidence" value="ECO:0007669"/>
    <property type="project" value="UniProtKB-KW"/>
</dbReference>
<dbReference type="InterPro" id="IPR014892">
    <property type="entry name" value="RPA_C"/>
</dbReference>
<dbReference type="PANTHER" id="PTHR32071:SF38">
    <property type="entry name" value="PSP OPERON TRANSCRIPTIONAL ACTIVATOR"/>
    <property type="match status" value="1"/>
</dbReference>
<evidence type="ECO:0000256" key="2">
    <source>
        <dbReference type="ARBA" id="ARBA00022741"/>
    </source>
</evidence>